<dbReference type="GO" id="GO:0043025">
    <property type="term" value="C:neuronal cell body"/>
    <property type="evidence" value="ECO:0007669"/>
    <property type="project" value="TreeGrafter"/>
</dbReference>
<dbReference type="SUPFAM" id="SSF48726">
    <property type="entry name" value="Immunoglobulin"/>
    <property type="match status" value="1"/>
</dbReference>
<dbReference type="SMART" id="SM00408">
    <property type="entry name" value="IGc2"/>
    <property type="match status" value="1"/>
</dbReference>
<organism evidence="4 5">
    <name type="scientific">Adineta steineri</name>
    <dbReference type="NCBI Taxonomy" id="433720"/>
    <lineage>
        <taxon>Eukaryota</taxon>
        <taxon>Metazoa</taxon>
        <taxon>Spiralia</taxon>
        <taxon>Gnathifera</taxon>
        <taxon>Rotifera</taxon>
        <taxon>Eurotatoria</taxon>
        <taxon>Bdelloidea</taxon>
        <taxon>Adinetida</taxon>
        <taxon>Adinetidae</taxon>
        <taxon>Adineta</taxon>
    </lineage>
</organism>
<dbReference type="PANTHER" id="PTHR45080:SF8">
    <property type="entry name" value="IG-LIKE DOMAIN-CONTAINING PROTEIN"/>
    <property type="match status" value="1"/>
</dbReference>
<dbReference type="InterPro" id="IPR013098">
    <property type="entry name" value="Ig_I-set"/>
</dbReference>
<dbReference type="Proteomes" id="UP000663868">
    <property type="component" value="Unassembled WGS sequence"/>
</dbReference>
<evidence type="ECO:0000259" key="3">
    <source>
        <dbReference type="PROSITE" id="PS50835"/>
    </source>
</evidence>
<dbReference type="GO" id="GO:0005886">
    <property type="term" value="C:plasma membrane"/>
    <property type="evidence" value="ECO:0007669"/>
    <property type="project" value="TreeGrafter"/>
</dbReference>
<dbReference type="AlphaFoldDB" id="A0A820R4K5"/>
<dbReference type="InterPro" id="IPR036179">
    <property type="entry name" value="Ig-like_dom_sf"/>
</dbReference>
<dbReference type="InterPro" id="IPR050958">
    <property type="entry name" value="Cell_Adh-Cytoskel_Orgn"/>
</dbReference>
<gene>
    <name evidence="4" type="ORF">KXQ929_LOCUS52692</name>
</gene>
<dbReference type="GO" id="GO:0030424">
    <property type="term" value="C:axon"/>
    <property type="evidence" value="ECO:0007669"/>
    <property type="project" value="TreeGrafter"/>
</dbReference>
<evidence type="ECO:0000313" key="5">
    <source>
        <dbReference type="Proteomes" id="UP000663868"/>
    </source>
</evidence>
<keyword evidence="2" id="KW-1015">Disulfide bond</keyword>
<feature type="non-terminal residue" evidence="4">
    <location>
        <position position="1"/>
    </location>
</feature>
<accession>A0A820R4K5</accession>
<dbReference type="EMBL" id="CAJOBB010028376">
    <property type="protein sequence ID" value="CAF4429444.1"/>
    <property type="molecule type" value="Genomic_DNA"/>
</dbReference>
<keyword evidence="1" id="KW-0732">Signal</keyword>
<dbReference type="InterPro" id="IPR003598">
    <property type="entry name" value="Ig_sub2"/>
</dbReference>
<dbReference type="InterPro" id="IPR007110">
    <property type="entry name" value="Ig-like_dom"/>
</dbReference>
<protein>
    <recommendedName>
        <fullName evidence="3">Ig-like domain-containing protein</fullName>
    </recommendedName>
</protein>
<proteinExistence type="predicted"/>
<feature type="non-terminal residue" evidence="4">
    <location>
        <position position="136"/>
    </location>
</feature>
<dbReference type="PROSITE" id="PS50835">
    <property type="entry name" value="IG_LIKE"/>
    <property type="match status" value="1"/>
</dbReference>
<dbReference type="InterPro" id="IPR003599">
    <property type="entry name" value="Ig_sub"/>
</dbReference>
<dbReference type="GO" id="GO:0008046">
    <property type="term" value="F:axon guidance receptor activity"/>
    <property type="evidence" value="ECO:0007669"/>
    <property type="project" value="TreeGrafter"/>
</dbReference>
<dbReference type="SMART" id="SM00409">
    <property type="entry name" value="IG"/>
    <property type="match status" value="1"/>
</dbReference>
<dbReference type="Pfam" id="PF07679">
    <property type="entry name" value="I-set"/>
    <property type="match status" value="1"/>
</dbReference>
<dbReference type="GO" id="GO:0050808">
    <property type="term" value="P:synapse organization"/>
    <property type="evidence" value="ECO:0007669"/>
    <property type="project" value="TreeGrafter"/>
</dbReference>
<evidence type="ECO:0000313" key="4">
    <source>
        <dbReference type="EMBL" id="CAF4429444.1"/>
    </source>
</evidence>
<dbReference type="InterPro" id="IPR013783">
    <property type="entry name" value="Ig-like_fold"/>
</dbReference>
<reference evidence="4" key="1">
    <citation type="submission" date="2021-02" db="EMBL/GenBank/DDBJ databases">
        <authorList>
            <person name="Nowell W R."/>
        </authorList>
    </citation>
    <scope>NUCLEOTIDE SEQUENCE</scope>
</reference>
<comment type="caution">
    <text evidence="4">The sequence shown here is derived from an EMBL/GenBank/DDBJ whole genome shotgun (WGS) entry which is preliminary data.</text>
</comment>
<evidence type="ECO:0000256" key="1">
    <source>
        <dbReference type="ARBA" id="ARBA00022729"/>
    </source>
</evidence>
<feature type="domain" description="Ig-like" evidence="3">
    <location>
        <begin position="1"/>
        <end position="86"/>
    </location>
</feature>
<sequence length="136" mass="15478">TRPNNLELRRGTNAIFQCTATADDSLKSNIDWYKDGQLLTYSGRFIKDITDPNTLKIVDVQFDDAGSYVCRAHTEIDFDEASATLIVQDRPNKPKITKINCNGSINQPFAVVQWEATGDNFARILYYELQYNTSFQ</sequence>
<dbReference type="PANTHER" id="PTHR45080">
    <property type="entry name" value="CONTACTIN 5"/>
    <property type="match status" value="1"/>
</dbReference>
<name>A0A820R4K5_9BILA</name>
<dbReference type="GO" id="GO:0007156">
    <property type="term" value="P:homophilic cell adhesion via plasma membrane adhesion molecules"/>
    <property type="evidence" value="ECO:0007669"/>
    <property type="project" value="TreeGrafter"/>
</dbReference>
<dbReference type="Gene3D" id="2.60.40.10">
    <property type="entry name" value="Immunoglobulins"/>
    <property type="match status" value="1"/>
</dbReference>
<evidence type="ECO:0000256" key="2">
    <source>
        <dbReference type="ARBA" id="ARBA00023157"/>
    </source>
</evidence>